<evidence type="ECO:0000256" key="1">
    <source>
        <dbReference type="SAM" id="SignalP"/>
    </source>
</evidence>
<proteinExistence type="predicted"/>
<name>A0A2T3Z538_TRIA4</name>
<keyword evidence="3" id="KW-1185">Reference proteome</keyword>
<keyword evidence="1" id="KW-0732">Signal</keyword>
<protein>
    <recommendedName>
        <fullName evidence="4">Secreted protein</fullName>
    </recommendedName>
</protein>
<dbReference type="AlphaFoldDB" id="A0A2T3Z538"/>
<evidence type="ECO:0000313" key="3">
    <source>
        <dbReference type="Proteomes" id="UP000240493"/>
    </source>
</evidence>
<gene>
    <name evidence="2" type="ORF">M441DRAFT_421281</name>
</gene>
<evidence type="ECO:0008006" key="4">
    <source>
        <dbReference type="Google" id="ProtNLM"/>
    </source>
</evidence>
<organism evidence="2 3">
    <name type="scientific">Trichoderma asperellum (strain ATCC 204424 / CBS 433.97 / NBRC 101777)</name>
    <dbReference type="NCBI Taxonomy" id="1042311"/>
    <lineage>
        <taxon>Eukaryota</taxon>
        <taxon>Fungi</taxon>
        <taxon>Dikarya</taxon>
        <taxon>Ascomycota</taxon>
        <taxon>Pezizomycotina</taxon>
        <taxon>Sordariomycetes</taxon>
        <taxon>Hypocreomycetidae</taxon>
        <taxon>Hypocreales</taxon>
        <taxon>Hypocreaceae</taxon>
        <taxon>Trichoderma</taxon>
    </lineage>
</organism>
<feature type="signal peptide" evidence="1">
    <location>
        <begin position="1"/>
        <end position="23"/>
    </location>
</feature>
<sequence>MLFRFSGFSCAPLCHLTLPSLLAATPQWGMTCPCTLTPSNGTGSSLRLDVPLATIRKPMCPVCKHGWPPDSRHQLDRAIPASGSPHCKLGLPSNLIVRLGNPSISPMS</sequence>
<dbReference type="EMBL" id="KZ679263">
    <property type="protein sequence ID" value="PTB39860.1"/>
    <property type="molecule type" value="Genomic_DNA"/>
</dbReference>
<feature type="chain" id="PRO_5015418574" description="Secreted protein" evidence="1">
    <location>
        <begin position="24"/>
        <end position="108"/>
    </location>
</feature>
<dbReference type="Proteomes" id="UP000240493">
    <property type="component" value="Unassembled WGS sequence"/>
</dbReference>
<accession>A0A2T3Z538</accession>
<evidence type="ECO:0000313" key="2">
    <source>
        <dbReference type="EMBL" id="PTB39860.1"/>
    </source>
</evidence>
<reference evidence="2 3" key="1">
    <citation type="submission" date="2016-07" db="EMBL/GenBank/DDBJ databases">
        <title>Multiple horizontal gene transfer events from other fungi enriched the ability of initially mycotrophic Trichoderma (Ascomycota) to feed on dead plant biomass.</title>
        <authorList>
            <consortium name="DOE Joint Genome Institute"/>
            <person name="Aerts A."/>
            <person name="Atanasova L."/>
            <person name="Chenthamara K."/>
            <person name="Zhang J."/>
            <person name="Grujic M."/>
            <person name="Henrissat B."/>
            <person name="Kuo A."/>
            <person name="Salamov A."/>
            <person name="Lipzen A."/>
            <person name="Labutti K."/>
            <person name="Barry K."/>
            <person name="Miao Y."/>
            <person name="Rahimi M.J."/>
            <person name="Shen Q."/>
            <person name="Grigoriev I.V."/>
            <person name="Kubicek C.P."/>
            <person name="Druzhinina I.S."/>
        </authorList>
    </citation>
    <scope>NUCLEOTIDE SEQUENCE [LARGE SCALE GENOMIC DNA]</scope>
    <source>
        <strain evidence="2 3">CBS 433.97</strain>
    </source>
</reference>